<protein>
    <submittedName>
        <fullName evidence="1">4,5-dioxygenase</fullName>
    </submittedName>
</protein>
<dbReference type="PANTHER" id="PTHR36423:SF2">
    <property type="entry name" value="AFR070WP"/>
    <property type="match status" value="1"/>
</dbReference>
<comment type="caution">
    <text evidence="1">The sequence shown here is derived from an EMBL/GenBank/DDBJ whole genome shotgun (WGS) entry which is preliminary data.</text>
</comment>
<dbReference type="InterPro" id="IPR023389">
    <property type="entry name" value="DOPA-like_sf"/>
</dbReference>
<sequence>MKEDSIAIAGFHAHIYYEPASRDAAARVREELGARFEVRLGRWHDLPIGPHPKAMYQVAFLPNQFANIVPWLMLNREGLDVLVHPETGDDIADHTEHALWLGEKLELNVEFLRRIRTTQ</sequence>
<accession>A0A367R268</accession>
<organism evidence="1 2">
    <name type="scientific">Nostoc minutum NIES-26</name>
    <dbReference type="NCBI Taxonomy" id="1844469"/>
    <lineage>
        <taxon>Bacteria</taxon>
        <taxon>Bacillati</taxon>
        <taxon>Cyanobacteriota</taxon>
        <taxon>Cyanophyceae</taxon>
        <taxon>Nostocales</taxon>
        <taxon>Nostocaceae</taxon>
        <taxon>Nostoc</taxon>
    </lineage>
</organism>
<dbReference type="EMBL" id="LXQD01000258">
    <property type="protein sequence ID" value="RCJ30568.1"/>
    <property type="molecule type" value="Genomic_DNA"/>
</dbReference>
<dbReference type="GO" id="GO:0051213">
    <property type="term" value="F:dioxygenase activity"/>
    <property type="evidence" value="ECO:0007669"/>
    <property type="project" value="UniProtKB-KW"/>
</dbReference>
<dbReference type="PIRSF" id="PIRSF028139">
    <property type="entry name" value="DOPA-diox_rel_Mll2280"/>
    <property type="match status" value="1"/>
</dbReference>
<dbReference type="InterPro" id="IPR014980">
    <property type="entry name" value="DOPA_dioxygen"/>
</dbReference>
<name>A0A367R268_9NOSO</name>
<dbReference type="AlphaFoldDB" id="A0A367R268"/>
<evidence type="ECO:0000313" key="2">
    <source>
        <dbReference type="Proteomes" id="UP000252107"/>
    </source>
</evidence>
<keyword evidence="2" id="KW-1185">Reference proteome</keyword>
<reference evidence="1" key="1">
    <citation type="submission" date="2016-04" db="EMBL/GenBank/DDBJ databases">
        <authorList>
            <person name="Tabuchi Yagui T.R."/>
        </authorList>
    </citation>
    <scope>NUCLEOTIDE SEQUENCE [LARGE SCALE GENOMIC DNA]</scope>
    <source>
        <strain evidence="1">NIES-26</strain>
    </source>
</reference>
<dbReference type="PANTHER" id="PTHR36423">
    <property type="entry name" value="AFR070WP"/>
    <property type="match status" value="1"/>
</dbReference>
<evidence type="ECO:0000313" key="1">
    <source>
        <dbReference type="EMBL" id="RCJ30568.1"/>
    </source>
</evidence>
<dbReference type="Proteomes" id="UP000252107">
    <property type="component" value="Unassembled WGS sequence"/>
</dbReference>
<dbReference type="Pfam" id="PF08883">
    <property type="entry name" value="DOPA_dioxygen"/>
    <property type="match status" value="1"/>
</dbReference>
<dbReference type="Gene3D" id="3.30.70.1240">
    <property type="entry name" value="DOPA-like domains"/>
    <property type="match status" value="1"/>
</dbReference>
<dbReference type="SUPFAM" id="SSF143410">
    <property type="entry name" value="DOPA-like"/>
    <property type="match status" value="1"/>
</dbReference>
<gene>
    <name evidence="1" type="ORF">A6770_20975</name>
</gene>
<proteinExistence type="predicted"/>